<proteinExistence type="inferred from homology"/>
<feature type="transmembrane region" description="Helical" evidence="6">
    <location>
        <begin position="205"/>
        <end position="228"/>
    </location>
</feature>
<protein>
    <recommendedName>
        <fullName evidence="6">Probable membrane transporter protein</fullName>
    </recommendedName>
</protein>
<dbReference type="GO" id="GO:0005886">
    <property type="term" value="C:plasma membrane"/>
    <property type="evidence" value="ECO:0007669"/>
    <property type="project" value="UniProtKB-SubCell"/>
</dbReference>
<feature type="transmembrane region" description="Helical" evidence="6">
    <location>
        <begin position="146"/>
        <end position="173"/>
    </location>
</feature>
<feature type="transmembrane region" description="Helical" evidence="6">
    <location>
        <begin position="107"/>
        <end position="125"/>
    </location>
</feature>
<dbReference type="PANTHER" id="PTHR43701">
    <property type="entry name" value="MEMBRANE TRANSPORTER PROTEIN MJ0441-RELATED"/>
    <property type="match status" value="1"/>
</dbReference>
<dbReference type="Proteomes" id="UP000318578">
    <property type="component" value="Unassembled WGS sequence"/>
</dbReference>
<dbReference type="RefSeq" id="WP_144637485.1">
    <property type="nucleotide sequence ID" value="NZ_BNAX01000001.1"/>
</dbReference>
<dbReference type="EMBL" id="VJZA01000014">
    <property type="protein sequence ID" value="TVT22973.1"/>
    <property type="molecule type" value="Genomic_DNA"/>
</dbReference>
<organism evidence="7 8">
    <name type="scientific">Amycolatopsis acidiphila</name>
    <dbReference type="NCBI Taxonomy" id="715473"/>
    <lineage>
        <taxon>Bacteria</taxon>
        <taxon>Bacillati</taxon>
        <taxon>Actinomycetota</taxon>
        <taxon>Actinomycetes</taxon>
        <taxon>Pseudonocardiales</taxon>
        <taxon>Pseudonocardiaceae</taxon>
        <taxon>Amycolatopsis</taxon>
    </lineage>
</organism>
<feature type="transmembrane region" description="Helical" evidence="6">
    <location>
        <begin position="81"/>
        <end position="101"/>
    </location>
</feature>
<evidence type="ECO:0000256" key="2">
    <source>
        <dbReference type="ARBA" id="ARBA00009142"/>
    </source>
</evidence>
<dbReference type="Pfam" id="PF01925">
    <property type="entry name" value="TauE"/>
    <property type="match status" value="1"/>
</dbReference>
<evidence type="ECO:0000313" key="8">
    <source>
        <dbReference type="Proteomes" id="UP000318578"/>
    </source>
</evidence>
<comment type="caution">
    <text evidence="7">The sequence shown here is derived from an EMBL/GenBank/DDBJ whole genome shotgun (WGS) entry which is preliminary data.</text>
</comment>
<comment type="subcellular location">
    <subcellularLocation>
        <location evidence="6">Cell membrane</location>
        <topology evidence="6">Multi-pass membrane protein</topology>
    </subcellularLocation>
    <subcellularLocation>
        <location evidence="1">Membrane</location>
        <topology evidence="1">Multi-pass membrane protein</topology>
    </subcellularLocation>
</comment>
<reference evidence="7 8" key="1">
    <citation type="submission" date="2019-07" db="EMBL/GenBank/DDBJ databases">
        <title>New species of Amycolatopsis and Streptomyces.</title>
        <authorList>
            <person name="Duangmal K."/>
            <person name="Teo W.F.A."/>
            <person name="Lipun K."/>
        </authorList>
    </citation>
    <scope>NUCLEOTIDE SEQUENCE [LARGE SCALE GENOMIC DNA]</scope>
    <source>
        <strain evidence="7 8">JCM 30562</strain>
    </source>
</reference>
<sequence>MTGLALPVVLALAVLGLLAGIGITAIGPGGILATIALFALTTLSPAQVAGTAIATHVATGALATVAYTRSGQLREPRTRRAALLLAGVAVVGTPVGVLVNSVVSKRAFGILLGVFVIGVAALVWYRDRRNPAGTGHRQPTTRQLVAVGFGVSVVSGLVGVGGPLLSVPLLVFLGMPVLSALGAAQAQSVVIAGAGTVGYLAAGTIVWPLAALVGVPELAGVLLGWVLARRLPTRSLKYALITSLVCLAPYLALHG</sequence>
<dbReference type="InterPro" id="IPR002781">
    <property type="entry name" value="TM_pro_TauE-like"/>
</dbReference>
<evidence type="ECO:0000313" key="7">
    <source>
        <dbReference type="EMBL" id="TVT22973.1"/>
    </source>
</evidence>
<evidence type="ECO:0000256" key="6">
    <source>
        <dbReference type="RuleBase" id="RU363041"/>
    </source>
</evidence>
<comment type="similarity">
    <text evidence="2 6">Belongs to the 4-toluene sulfonate uptake permease (TSUP) (TC 2.A.102) family.</text>
</comment>
<feature type="transmembrane region" description="Helical" evidence="6">
    <location>
        <begin position="49"/>
        <end position="69"/>
    </location>
</feature>
<evidence type="ECO:0000256" key="4">
    <source>
        <dbReference type="ARBA" id="ARBA00022989"/>
    </source>
</evidence>
<gene>
    <name evidence="7" type="ORF">FNH06_11565</name>
</gene>
<evidence type="ECO:0000256" key="5">
    <source>
        <dbReference type="ARBA" id="ARBA00023136"/>
    </source>
</evidence>
<keyword evidence="8" id="KW-1185">Reference proteome</keyword>
<dbReference type="AlphaFoldDB" id="A0A558AFG3"/>
<evidence type="ECO:0000256" key="3">
    <source>
        <dbReference type="ARBA" id="ARBA00022692"/>
    </source>
</evidence>
<feature type="transmembrane region" description="Helical" evidence="6">
    <location>
        <begin position="235"/>
        <end position="253"/>
    </location>
</feature>
<dbReference type="InterPro" id="IPR051598">
    <property type="entry name" value="TSUP/Inactive_protease-like"/>
</dbReference>
<keyword evidence="4 6" id="KW-1133">Transmembrane helix</keyword>
<keyword evidence="3 6" id="KW-0812">Transmembrane</keyword>
<dbReference type="PANTHER" id="PTHR43701:SF2">
    <property type="entry name" value="MEMBRANE TRANSPORTER PROTEIN YJNA-RELATED"/>
    <property type="match status" value="1"/>
</dbReference>
<dbReference type="OrthoDB" id="1523449at2"/>
<name>A0A558AFG3_9PSEU</name>
<accession>A0A558AFG3</accession>
<evidence type="ECO:0000256" key="1">
    <source>
        <dbReference type="ARBA" id="ARBA00004141"/>
    </source>
</evidence>
<keyword evidence="6" id="KW-1003">Cell membrane</keyword>
<keyword evidence="5 6" id="KW-0472">Membrane</keyword>